<evidence type="ECO:0000313" key="1">
    <source>
        <dbReference type="EMBL" id="OLP90147.1"/>
    </source>
</evidence>
<reference evidence="1 2" key="1">
    <citation type="submission" date="2016-02" db="EMBL/GenBank/DDBJ databases">
        <title>Genome analysis of coral dinoflagellate symbionts highlights evolutionary adaptations to a symbiotic lifestyle.</title>
        <authorList>
            <person name="Aranda M."/>
            <person name="Li Y."/>
            <person name="Liew Y.J."/>
            <person name="Baumgarten S."/>
            <person name="Simakov O."/>
            <person name="Wilson M."/>
            <person name="Piel J."/>
            <person name="Ashoor H."/>
            <person name="Bougouffa S."/>
            <person name="Bajic V.B."/>
            <person name="Ryu T."/>
            <person name="Ravasi T."/>
            <person name="Bayer T."/>
            <person name="Micklem G."/>
            <person name="Kim H."/>
            <person name="Bhak J."/>
            <person name="Lajeunesse T.C."/>
            <person name="Voolstra C.R."/>
        </authorList>
    </citation>
    <scope>NUCLEOTIDE SEQUENCE [LARGE SCALE GENOMIC DNA]</scope>
    <source>
        <strain evidence="1 2">CCMP2467</strain>
    </source>
</reference>
<protein>
    <submittedName>
        <fullName evidence="1">Uncharacterized protein</fullName>
    </submittedName>
</protein>
<dbReference type="AlphaFoldDB" id="A0A1Q9D4R9"/>
<comment type="caution">
    <text evidence="1">The sequence shown here is derived from an EMBL/GenBank/DDBJ whole genome shotgun (WGS) entry which is preliminary data.</text>
</comment>
<name>A0A1Q9D4R9_SYMMI</name>
<evidence type="ECO:0000313" key="2">
    <source>
        <dbReference type="Proteomes" id="UP000186817"/>
    </source>
</evidence>
<dbReference type="EMBL" id="LSRX01000726">
    <property type="protein sequence ID" value="OLP90147.1"/>
    <property type="molecule type" value="Genomic_DNA"/>
</dbReference>
<accession>A0A1Q9D4R9</accession>
<keyword evidence="2" id="KW-1185">Reference proteome</keyword>
<dbReference type="OrthoDB" id="412350at2759"/>
<dbReference type="Proteomes" id="UP000186817">
    <property type="component" value="Unassembled WGS sequence"/>
</dbReference>
<gene>
    <name evidence="1" type="ORF">AK812_SmicGene28320</name>
</gene>
<organism evidence="1 2">
    <name type="scientific">Symbiodinium microadriaticum</name>
    <name type="common">Dinoflagellate</name>
    <name type="synonym">Zooxanthella microadriatica</name>
    <dbReference type="NCBI Taxonomy" id="2951"/>
    <lineage>
        <taxon>Eukaryota</taxon>
        <taxon>Sar</taxon>
        <taxon>Alveolata</taxon>
        <taxon>Dinophyceae</taxon>
        <taxon>Suessiales</taxon>
        <taxon>Symbiodiniaceae</taxon>
        <taxon>Symbiodinium</taxon>
    </lineage>
</organism>
<sequence>MLEKMQQLTKTLKANNLAWTQDIAPSACLVHPSNRAGQMLSVEDVWSKGVRIVSLGVQKNLLQGSVCIEVAHDVARKTEQLDANRRLVALSHGQVAPVRGDERFLTLGTSHTTAFFKAVEAGCQSGDASVHIKQLEDVLSGWPWLVLSSLVEQACPGVPLFYQLASNASASGQKQISEVEACGLMAMRVKSGASLESAVAELKQADPACRGSLDAICHYVSRYGGKSFGTLMIGTEVMKLKTAAMRETLDSFEILVKDSWELCSSAQVTGASLERVFGKLCVRATLFVLGKDGKDKGGMDKHFNSLICQRSHVLYTNVKEHGNKIFVFLKTDENGVWMEHDPLLAPKEKVFVHFGLLVKWRKFKGQPPALCPPAMQELKMVHDSSGVLDEYNKAQMQQLLLDNAWMKKVEAHDLAFTSFPAMVHVMKAFKKVGDLELWPWGTVSKVRAGKPADFTKMPSEEGEGVLCPFFWVRETKDAEAANMMLHVFKKNGNAFPTLRNKRPIEMYETLLYCEEEQQEEAKPKKKAKKE</sequence>
<proteinExistence type="predicted"/>